<dbReference type="Proteomes" id="UP000748531">
    <property type="component" value="Unassembled WGS sequence"/>
</dbReference>
<dbReference type="GO" id="GO:0035269">
    <property type="term" value="P:protein O-linked glycosylation via mannose"/>
    <property type="evidence" value="ECO:0007669"/>
    <property type="project" value="TreeGrafter"/>
</dbReference>
<evidence type="ECO:0000256" key="4">
    <source>
        <dbReference type="ARBA" id="ARBA00022989"/>
    </source>
</evidence>
<dbReference type="Gene3D" id="3.90.550.10">
    <property type="entry name" value="Spore Coat Polysaccharide Biosynthesis Protein SpsA, Chain A"/>
    <property type="match status" value="1"/>
</dbReference>
<dbReference type="InterPro" id="IPR029044">
    <property type="entry name" value="Nucleotide-diphossugar_trans"/>
</dbReference>
<dbReference type="InterPro" id="IPR051292">
    <property type="entry name" value="Xyl/GlcA_transferase"/>
</dbReference>
<gene>
    <name evidence="8" type="ORF">PHET_00589</name>
</gene>
<feature type="transmembrane region" description="Helical" evidence="7">
    <location>
        <begin position="12"/>
        <end position="33"/>
    </location>
</feature>
<dbReference type="GO" id="GO:0015020">
    <property type="term" value="F:glucuronosyltransferase activity"/>
    <property type="evidence" value="ECO:0007669"/>
    <property type="project" value="TreeGrafter"/>
</dbReference>
<keyword evidence="4 7" id="KW-1133">Transmembrane helix</keyword>
<keyword evidence="3" id="KW-0735">Signal-anchor</keyword>
<protein>
    <recommendedName>
        <fullName evidence="10">Glycosyltransferase-like protein LARGE</fullName>
    </recommendedName>
</protein>
<evidence type="ECO:0000256" key="2">
    <source>
        <dbReference type="ARBA" id="ARBA00022692"/>
    </source>
</evidence>
<organism evidence="8 9">
    <name type="scientific">Paragonimus heterotremus</name>
    <dbReference type="NCBI Taxonomy" id="100268"/>
    <lineage>
        <taxon>Eukaryota</taxon>
        <taxon>Metazoa</taxon>
        <taxon>Spiralia</taxon>
        <taxon>Lophotrochozoa</taxon>
        <taxon>Platyhelminthes</taxon>
        <taxon>Trematoda</taxon>
        <taxon>Digenea</taxon>
        <taxon>Plagiorchiida</taxon>
        <taxon>Troglotremata</taxon>
        <taxon>Troglotrematidae</taxon>
        <taxon>Paragonimus</taxon>
    </lineage>
</organism>
<evidence type="ECO:0000313" key="9">
    <source>
        <dbReference type="Proteomes" id="UP000748531"/>
    </source>
</evidence>
<name>A0A8J4SUK6_9TREM</name>
<dbReference type="GO" id="GO:0005794">
    <property type="term" value="C:Golgi apparatus"/>
    <property type="evidence" value="ECO:0007669"/>
    <property type="project" value="TreeGrafter"/>
</dbReference>
<dbReference type="SUPFAM" id="SSF53448">
    <property type="entry name" value="Nucleotide-diphospho-sugar transferases"/>
    <property type="match status" value="1"/>
</dbReference>
<evidence type="ECO:0008006" key="10">
    <source>
        <dbReference type="Google" id="ProtNLM"/>
    </source>
</evidence>
<dbReference type="EMBL" id="LUCH01000174">
    <property type="protein sequence ID" value="KAF5405887.1"/>
    <property type="molecule type" value="Genomic_DNA"/>
</dbReference>
<evidence type="ECO:0000313" key="8">
    <source>
        <dbReference type="EMBL" id="KAF5405887.1"/>
    </source>
</evidence>
<dbReference type="PANTHER" id="PTHR12270:SF25">
    <property type="entry name" value="GLYCOSYLTRANSFERASE-LIKE PROTEIN LARGE"/>
    <property type="match status" value="1"/>
</dbReference>
<keyword evidence="6" id="KW-0325">Glycoprotein</keyword>
<reference evidence="8" key="1">
    <citation type="submission" date="2019-05" db="EMBL/GenBank/DDBJ databases">
        <title>Annotation for the trematode Paragonimus heterotremus.</title>
        <authorList>
            <person name="Choi Y.-J."/>
        </authorList>
    </citation>
    <scope>NUCLEOTIDE SEQUENCE</scope>
    <source>
        <strain evidence="8">LC</strain>
    </source>
</reference>
<dbReference type="AlphaFoldDB" id="A0A8J4SUK6"/>
<proteinExistence type="predicted"/>
<keyword evidence="9" id="KW-1185">Reference proteome</keyword>
<keyword evidence="2 7" id="KW-0812">Transmembrane</keyword>
<dbReference type="GO" id="GO:0042285">
    <property type="term" value="F:xylosyltransferase activity"/>
    <property type="evidence" value="ECO:0007669"/>
    <property type="project" value="TreeGrafter"/>
</dbReference>
<dbReference type="PANTHER" id="PTHR12270">
    <property type="entry name" value="GLYCOSYLTRANSFERASE-RELATED"/>
    <property type="match status" value="1"/>
</dbReference>
<sequence length="408" mass="47020">MRIRIGRKNNFVFHLCSSATHLWIPLLILVGTVRPSEYNGALFNSETFRFSSLDKNMSPIHLFTVVKGEKTFHQAVTMLKSILFFQGRYNSKEAACLIDWKGSSNIKGPRTHPTNHTALVLHWLASKHEYKIMTETFQDWNCYLRTIKLNLYEFEKYAKLLSKVPIKHYAGVSSLLKLMVPYIVPSEVTKIILLDADILFNANIESLWAHFQKFKANQQFGVNTGVMLLDVLKLRRQEWRNMWMKELRLELKRNNQLWHADQGLVNQVLKRHPHLYYRLPCVWNVQVHLDSGLNCCPVYWSTTEVNSGFCSSETAFPSERIHSACAVHFNIKEKPEVVGSSGLRNISVQEGETRQFTVHGRTVVDDDDDDEVNDDNADVAANDKRDFISESQKVALLSNARLTSSYLR</sequence>
<accession>A0A8J4SUK6</accession>
<comment type="subcellular location">
    <subcellularLocation>
        <location evidence="1">Membrane</location>
        <topology evidence="1">Single-pass type II membrane protein</topology>
    </subcellularLocation>
</comment>
<evidence type="ECO:0000256" key="7">
    <source>
        <dbReference type="SAM" id="Phobius"/>
    </source>
</evidence>
<dbReference type="OrthoDB" id="6238971at2759"/>
<evidence type="ECO:0000256" key="6">
    <source>
        <dbReference type="ARBA" id="ARBA00023180"/>
    </source>
</evidence>
<comment type="caution">
    <text evidence="8">The sequence shown here is derived from an EMBL/GenBank/DDBJ whole genome shotgun (WGS) entry which is preliminary data.</text>
</comment>
<evidence type="ECO:0000256" key="1">
    <source>
        <dbReference type="ARBA" id="ARBA00004606"/>
    </source>
</evidence>
<evidence type="ECO:0000256" key="5">
    <source>
        <dbReference type="ARBA" id="ARBA00023136"/>
    </source>
</evidence>
<keyword evidence="5 7" id="KW-0472">Membrane</keyword>
<evidence type="ECO:0000256" key="3">
    <source>
        <dbReference type="ARBA" id="ARBA00022968"/>
    </source>
</evidence>
<dbReference type="GO" id="GO:0016020">
    <property type="term" value="C:membrane"/>
    <property type="evidence" value="ECO:0007669"/>
    <property type="project" value="UniProtKB-SubCell"/>
</dbReference>